<dbReference type="Gene3D" id="1.10.600.10">
    <property type="entry name" value="Farnesyl Diphosphate Synthase"/>
    <property type="match status" value="1"/>
</dbReference>
<dbReference type="SUPFAM" id="SSF48576">
    <property type="entry name" value="Terpenoid synthases"/>
    <property type="match status" value="1"/>
</dbReference>
<organism evidence="10 11">
    <name type="scientific">Ceratopteris richardii</name>
    <name type="common">Triangle waterfern</name>
    <dbReference type="NCBI Taxonomy" id="49495"/>
    <lineage>
        <taxon>Eukaryota</taxon>
        <taxon>Viridiplantae</taxon>
        <taxon>Streptophyta</taxon>
        <taxon>Embryophyta</taxon>
        <taxon>Tracheophyta</taxon>
        <taxon>Polypodiopsida</taxon>
        <taxon>Polypodiidae</taxon>
        <taxon>Polypodiales</taxon>
        <taxon>Pteridineae</taxon>
        <taxon>Pteridaceae</taxon>
        <taxon>Parkerioideae</taxon>
        <taxon>Ceratopteris</taxon>
    </lineage>
</organism>
<dbReference type="EMBL" id="CM035411">
    <property type="protein sequence ID" value="KAH7435837.1"/>
    <property type="molecule type" value="Genomic_DNA"/>
</dbReference>
<gene>
    <name evidence="10" type="ORF">KP509_06G081100</name>
</gene>
<comment type="similarity">
    <text evidence="3 9">Belongs to the FPP/GGPP synthase family.</text>
</comment>
<proteinExistence type="inferred from homology"/>
<dbReference type="PANTHER" id="PTHR12001">
    <property type="entry name" value="GERANYLGERANYL PYROPHOSPHATE SYNTHASE"/>
    <property type="match status" value="1"/>
</dbReference>
<dbReference type="GO" id="GO:0046872">
    <property type="term" value="F:metal ion binding"/>
    <property type="evidence" value="ECO:0007669"/>
    <property type="project" value="UniProtKB-KW"/>
</dbReference>
<evidence type="ECO:0000313" key="10">
    <source>
        <dbReference type="EMBL" id="KAH7435836.1"/>
    </source>
</evidence>
<dbReference type="Proteomes" id="UP000825935">
    <property type="component" value="Chromosome 6"/>
</dbReference>
<dbReference type="FunFam" id="1.10.600.10:FF:000015">
    <property type="entry name" value="Solanesyl diphosphate synthase 3, chloroplastic/mitochondrial"/>
    <property type="match status" value="1"/>
</dbReference>
<dbReference type="OMA" id="AFDYYLH"/>
<dbReference type="AlphaFoldDB" id="A0A8T2UPP0"/>
<evidence type="ECO:0000256" key="3">
    <source>
        <dbReference type="ARBA" id="ARBA00006706"/>
    </source>
</evidence>
<keyword evidence="5" id="KW-0479">Metal-binding</keyword>
<keyword evidence="8" id="KW-0414">Isoprene biosynthesis</keyword>
<evidence type="ECO:0008006" key="12">
    <source>
        <dbReference type="Google" id="ProtNLM"/>
    </source>
</evidence>
<evidence type="ECO:0000313" key="11">
    <source>
        <dbReference type="Proteomes" id="UP000825935"/>
    </source>
</evidence>
<dbReference type="InterPro" id="IPR000092">
    <property type="entry name" value="Polyprenyl_synt"/>
</dbReference>
<dbReference type="GO" id="GO:1990234">
    <property type="term" value="C:transferase complex"/>
    <property type="evidence" value="ECO:0007669"/>
    <property type="project" value="TreeGrafter"/>
</dbReference>
<evidence type="ECO:0000256" key="2">
    <source>
        <dbReference type="ARBA" id="ARBA00004173"/>
    </source>
</evidence>
<evidence type="ECO:0000256" key="6">
    <source>
        <dbReference type="ARBA" id="ARBA00022842"/>
    </source>
</evidence>
<comment type="cofactor">
    <cofactor evidence="1">
        <name>Mg(2+)</name>
        <dbReference type="ChEBI" id="CHEBI:18420"/>
    </cofactor>
</comment>
<sequence>MVFNMNRVCRHFLKSARALLPSVNGSFLGSRRLTEVSELPSSCITSTPQVYNTQAYRWTPNCKFHDASYPLVNDAENGFEEQIDPFSLVSDELTVLANRLRSMVASEVPKLASAAEYFFKAGVEGKRFRPMVLLLMASSLTSVLPDSDVSKWSLQEQRVRQQRIAEITEMIHVASLLHDDVLDNAETRRGVGSLNLLMGNKLAVLAGDFLLSRASVALASLKNTEVVELLSKVLEHLVTGEIMQLTSNKEKACNMEYYLEKTFYKTASLMANSCKAIALLAGQSGAVPTLAYDYGRHLGMAFQLVDDMLDFTGTTASLGKGSLSDIRQGIITAPIIFALEQQPQLNDLISRRFKNPGDVELAVELLQKTDGIERTRKLASEHALQAADAVNAFPFSSSRQVNKCRRALIELTHQVITRTK</sequence>
<keyword evidence="4 9" id="KW-0808">Transferase</keyword>
<evidence type="ECO:0000256" key="4">
    <source>
        <dbReference type="ARBA" id="ARBA00022679"/>
    </source>
</evidence>
<comment type="caution">
    <text evidence="10">The sequence shown here is derived from an EMBL/GenBank/DDBJ whole genome shotgun (WGS) entry which is preliminary data.</text>
</comment>
<keyword evidence="11" id="KW-1185">Reference proteome</keyword>
<keyword evidence="7" id="KW-0496">Mitochondrion</keyword>
<dbReference type="OrthoDB" id="9927103at2759"/>
<accession>A0A8T2UPP0</accession>
<evidence type="ECO:0000256" key="5">
    <source>
        <dbReference type="ARBA" id="ARBA00022723"/>
    </source>
</evidence>
<dbReference type="Pfam" id="PF00348">
    <property type="entry name" value="polyprenyl_synt"/>
    <property type="match status" value="1"/>
</dbReference>
<dbReference type="PANTHER" id="PTHR12001:SF69">
    <property type="entry name" value="ALL TRANS-POLYPRENYL-DIPHOSPHATE SYNTHASE PDSS1"/>
    <property type="match status" value="1"/>
</dbReference>
<dbReference type="GO" id="GO:0006744">
    <property type="term" value="P:ubiquinone biosynthetic process"/>
    <property type="evidence" value="ECO:0007669"/>
    <property type="project" value="TreeGrafter"/>
</dbReference>
<keyword evidence="6" id="KW-0460">Magnesium</keyword>
<dbReference type="GO" id="GO:0008299">
    <property type="term" value="P:isoprenoid biosynthetic process"/>
    <property type="evidence" value="ECO:0007669"/>
    <property type="project" value="UniProtKB-KW"/>
</dbReference>
<dbReference type="InterPro" id="IPR008949">
    <property type="entry name" value="Isoprenoid_synthase_dom_sf"/>
</dbReference>
<dbReference type="PROSITE" id="PS00723">
    <property type="entry name" value="POLYPRENYL_SYNTHASE_1"/>
    <property type="match status" value="1"/>
</dbReference>
<name>A0A8T2UPP0_CERRI</name>
<reference evidence="10" key="1">
    <citation type="submission" date="2021-08" db="EMBL/GenBank/DDBJ databases">
        <title>WGS assembly of Ceratopteris richardii.</title>
        <authorList>
            <person name="Marchant D.B."/>
            <person name="Chen G."/>
            <person name="Jenkins J."/>
            <person name="Shu S."/>
            <person name="Leebens-Mack J."/>
            <person name="Grimwood J."/>
            <person name="Schmutz J."/>
            <person name="Soltis P."/>
            <person name="Soltis D."/>
            <person name="Chen Z.-H."/>
        </authorList>
    </citation>
    <scope>NUCLEOTIDE SEQUENCE</scope>
    <source>
        <strain evidence="10">Whitten #5841</strain>
        <tissue evidence="10">Leaf</tissue>
    </source>
</reference>
<dbReference type="GO" id="GO:0005739">
    <property type="term" value="C:mitochondrion"/>
    <property type="evidence" value="ECO:0007669"/>
    <property type="project" value="UniProtKB-SubCell"/>
</dbReference>
<evidence type="ECO:0000256" key="9">
    <source>
        <dbReference type="RuleBase" id="RU004466"/>
    </source>
</evidence>
<evidence type="ECO:0000256" key="8">
    <source>
        <dbReference type="ARBA" id="ARBA00023229"/>
    </source>
</evidence>
<dbReference type="PROSITE" id="PS00444">
    <property type="entry name" value="POLYPRENYL_SYNTHASE_2"/>
    <property type="match status" value="1"/>
</dbReference>
<dbReference type="SFLD" id="SFLDS00005">
    <property type="entry name" value="Isoprenoid_Synthase_Type_I"/>
    <property type="match status" value="1"/>
</dbReference>
<comment type="subcellular location">
    <subcellularLocation>
        <location evidence="2">Mitochondrion</location>
    </subcellularLocation>
</comment>
<evidence type="ECO:0000256" key="1">
    <source>
        <dbReference type="ARBA" id="ARBA00001946"/>
    </source>
</evidence>
<dbReference type="InterPro" id="IPR033749">
    <property type="entry name" value="Polyprenyl_synt_CS"/>
</dbReference>
<protein>
    <recommendedName>
        <fullName evidence="12">Geranyl diphosphate synthase</fullName>
    </recommendedName>
</protein>
<dbReference type="GO" id="GO:0004659">
    <property type="term" value="F:prenyltransferase activity"/>
    <property type="evidence" value="ECO:0007669"/>
    <property type="project" value="InterPro"/>
</dbReference>
<dbReference type="CDD" id="cd00685">
    <property type="entry name" value="Trans_IPPS_HT"/>
    <property type="match status" value="1"/>
</dbReference>
<evidence type="ECO:0000256" key="7">
    <source>
        <dbReference type="ARBA" id="ARBA00023128"/>
    </source>
</evidence>
<dbReference type="EMBL" id="CM035411">
    <property type="protein sequence ID" value="KAH7435836.1"/>
    <property type="molecule type" value="Genomic_DNA"/>
</dbReference>